<reference evidence="1" key="1">
    <citation type="submission" date="2021-10" db="EMBL/GenBank/DDBJ databases">
        <title>Melipona bicolor Genome sequencing and assembly.</title>
        <authorList>
            <person name="Araujo N.S."/>
            <person name="Arias M.C."/>
        </authorList>
    </citation>
    <scope>NUCLEOTIDE SEQUENCE</scope>
    <source>
        <strain evidence="1">USP_2M_L1-L4_2017</strain>
        <tissue evidence="1">Whole body</tissue>
    </source>
</reference>
<evidence type="ECO:0000313" key="1">
    <source>
        <dbReference type="EMBL" id="KAK1121695.1"/>
    </source>
</evidence>
<dbReference type="AlphaFoldDB" id="A0AA40FM22"/>
<sequence>MGWEGRSALVRNNADGALALTKVYLQFPLGGKIWGKPYCGAAVQTFAPAVTKEQNLGTANGSGATCRKSTLINYESIDLPADCGDLRYTTEHVCGYLRSMMTIVNG</sequence>
<dbReference type="Proteomes" id="UP001177670">
    <property type="component" value="Unassembled WGS sequence"/>
</dbReference>
<name>A0AA40FM22_9HYME</name>
<keyword evidence="2" id="KW-1185">Reference proteome</keyword>
<organism evidence="1 2">
    <name type="scientific">Melipona bicolor</name>
    <dbReference type="NCBI Taxonomy" id="60889"/>
    <lineage>
        <taxon>Eukaryota</taxon>
        <taxon>Metazoa</taxon>
        <taxon>Ecdysozoa</taxon>
        <taxon>Arthropoda</taxon>
        <taxon>Hexapoda</taxon>
        <taxon>Insecta</taxon>
        <taxon>Pterygota</taxon>
        <taxon>Neoptera</taxon>
        <taxon>Endopterygota</taxon>
        <taxon>Hymenoptera</taxon>
        <taxon>Apocrita</taxon>
        <taxon>Aculeata</taxon>
        <taxon>Apoidea</taxon>
        <taxon>Anthophila</taxon>
        <taxon>Apidae</taxon>
        <taxon>Melipona</taxon>
    </lineage>
</organism>
<accession>A0AA40FM22</accession>
<evidence type="ECO:0000313" key="2">
    <source>
        <dbReference type="Proteomes" id="UP001177670"/>
    </source>
</evidence>
<comment type="caution">
    <text evidence="1">The sequence shown here is derived from an EMBL/GenBank/DDBJ whole genome shotgun (WGS) entry which is preliminary data.</text>
</comment>
<dbReference type="EMBL" id="JAHYIQ010000025">
    <property type="protein sequence ID" value="KAK1121695.1"/>
    <property type="molecule type" value="Genomic_DNA"/>
</dbReference>
<protein>
    <submittedName>
        <fullName evidence="1">Uncharacterized protein</fullName>
    </submittedName>
</protein>
<gene>
    <name evidence="1" type="ORF">K0M31_010006</name>
</gene>
<proteinExistence type="predicted"/>